<sequence length="610" mass="67227">MFRSPLPFKKHLCSSGSRPALPTLRLVDFWELKSTSLKVAKPLPSFQPCFLLEKSWQFRRYFTITTASNLLPLSLRIAQKHVSHHISHIAHESRAAVTGERSALAFPLIKILWVLVKVFFVISVRSFLMGPSTLCDPSQERRRPQIYSPLPKFIFHPRLASNLHLGGWVDTIVGLLKRKPRWMLVALLAASNGAVAAGSASCFGLHSFATLASAGRRYGALCISAPPPAPSSKQLSSETGLLCMLPSRTLLSLTIFHPVNPLSSFPRKAHSSLVFSPRTFHSPREARQSRCAYCASAGFPQDSKAASTAYQLTLPPAPACACMDSSIEGARLPSQTVHARVTHCRYEATNQRSLFVVHSLTRFPSSIFFRRAKKGQEPIRMPEAKKNEIRGERREYIAGATVDTLKAVRWFMRRCRQACFVQCEVNRRGVWVLGAEEAGAGAPLLSSPAVIAARPGKSQNVGRFGVIAVVEHCLRWGGGRSYGRTADTLRPVEKERAEVRFPHALVSALSVDFRIQTDADCFSRRHSGRGGGKEQKNTVCGWERGGPRVKFRCCSNRVVAVTRATFEARNVTAPRLAFFGGAGWKSGAVCVRRGCLGKKVSGGRLCKDHT</sequence>
<dbReference type="EMBL" id="AZIM01001594">
    <property type="protein sequence ID" value="ETE66328.1"/>
    <property type="molecule type" value="Genomic_DNA"/>
</dbReference>
<dbReference type="Proteomes" id="UP000018936">
    <property type="component" value="Unassembled WGS sequence"/>
</dbReference>
<evidence type="ECO:0000313" key="1">
    <source>
        <dbReference type="EMBL" id="ETE66328.1"/>
    </source>
</evidence>
<evidence type="ECO:0000313" key="2">
    <source>
        <dbReference type="Proteomes" id="UP000018936"/>
    </source>
</evidence>
<accession>V8NXC7</accession>
<keyword evidence="2" id="KW-1185">Reference proteome</keyword>
<protein>
    <submittedName>
        <fullName evidence="1">Uncharacterized protein</fullName>
    </submittedName>
</protein>
<proteinExistence type="predicted"/>
<reference evidence="1 2" key="1">
    <citation type="journal article" date="2013" name="Proc. Natl. Acad. Sci. U.S.A.">
        <title>The king cobra genome reveals dynamic gene evolution and adaptation in the snake venom system.</title>
        <authorList>
            <person name="Vonk F.J."/>
            <person name="Casewell N.R."/>
            <person name="Henkel C.V."/>
            <person name="Heimberg A.M."/>
            <person name="Jansen H.J."/>
            <person name="McCleary R.J."/>
            <person name="Kerkkamp H.M."/>
            <person name="Vos R.A."/>
            <person name="Guerreiro I."/>
            <person name="Calvete J.J."/>
            <person name="Wuster W."/>
            <person name="Woods A.E."/>
            <person name="Logan J.M."/>
            <person name="Harrison R.A."/>
            <person name="Castoe T.A."/>
            <person name="de Koning A.P."/>
            <person name="Pollock D.D."/>
            <person name="Yandell M."/>
            <person name="Calderon D."/>
            <person name="Renjifo C."/>
            <person name="Currier R.B."/>
            <person name="Salgado D."/>
            <person name="Pla D."/>
            <person name="Sanz L."/>
            <person name="Hyder A.S."/>
            <person name="Ribeiro J.M."/>
            <person name="Arntzen J.W."/>
            <person name="van den Thillart G.E."/>
            <person name="Boetzer M."/>
            <person name="Pirovano W."/>
            <person name="Dirks R.P."/>
            <person name="Spaink H.P."/>
            <person name="Duboule D."/>
            <person name="McGlinn E."/>
            <person name="Kini R.M."/>
            <person name="Richardson M.K."/>
        </authorList>
    </citation>
    <scope>NUCLEOTIDE SEQUENCE</scope>
    <source>
        <tissue evidence="1">Blood</tissue>
    </source>
</reference>
<comment type="caution">
    <text evidence="1">The sequence shown here is derived from an EMBL/GenBank/DDBJ whole genome shotgun (WGS) entry which is preliminary data.</text>
</comment>
<dbReference type="AlphaFoldDB" id="V8NXC7"/>
<name>V8NXC7_OPHHA</name>
<gene>
    <name evidence="1" type="ORF">L345_07904</name>
</gene>
<organism evidence="1 2">
    <name type="scientific">Ophiophagus hannah</name>
    <name type="common">King cobra</name>
    <name type="synonym">Naja hannah</name>
    <dbReference type="NCBI Taxonomy" id="8665"/>
    <lineage>
        <taxon>Eukaryota</taxon>
        <taxon>Metazoa</taxon>
        <taxon>Chordata</taxon>
        <taxon>Craniata</taxon>
        <taxon>Vertebrata</taxon>
        <taxon>Euteleostomi</taxon>
        <taxon>Lepidosauria</taxon>
        <taxon>Squamata</taxon>
        <taxon>Bifurcata</taxon>
        <taxon>Unidentata</taxon>
        <taxon>Episquamata</taxon>
        <taxon>Toxicofera</taxon>
        <taxon>Serpentes</taxon>
        <taxon>Colubroidea</taxon>
        <taxon>Elapidae</taxon>
        <taxon>Elapinae</taxon>
        <taxon>Ophiophagus</taxon>
    </lineage>
</organism>
<feature type="non-terminal residue" evidence="1">
    <location>
        <position position="1"/>
    </location>
</feature>